<feature type="region of interest" description="Disordered" evidence="1">
    <location>
        <begin position="65"/>
        <end position="90"/>
    </location>
</feature>
<name>A0ABR0P480_GOSAR</name>
<keyword evidence="3" id="KW-1185">Reference proteome</keyword>
<dbReference type="EMBL" id="JARKNE010000008">
    <property type="protein sequence ID" value="KAK5812501.1"/>
    <property type="molecule type" value="Genomic_DNA"/>
</dbReference>
<protein>
    <submittedName>
        <fullName evidence="2">Uncharacterized protein</fullName>
    </submittedName>
</protein>
<accession>A0ABR0P480</accession>
<sequence>MTMKIKASIRRNLYALPPREQVVHDVLNFDHDDHCTLNNHSDLDDRNQQEFGIDDYVNELNIPKENEPAEDADELDSFSSDKGNKTRVTKTSYDIEGKKLEAIIPWKIISGWLGFGTKWPVMWML</sequence>
<dbReference type="Proteomes" id="UP001358586">
    <property type="component" value="Chromosome 8"/>
</dbReference>
<evidence type="ECO:0000256" key="1">
    <source>
        <dbReference type="SAM" id="MobiDB-lite"/>
    </source>
</evidence>
<evidence type="ECO:0000313" key="2">
    <source>
        <dbReference type="EMBL" id="KAK5812501.1"/>
    </source>
</evidence>
<gene>
    <name evidence="2" type="ORF">PVK06_027933</name>
</gene>
<evidence type="ECO:0000313" key="3">
    <source>
        <dbReference type="Proteomes" id="UP001358586"/>
    </source>
</evidence>
<proteinExistence type="predicted"/>
<reference evidence="2 3" key="1">
    <citation type="submission" date="2023-03" db="EMBL/GenBank/DDBJ databases">
        <title>WGS of Gossypium arboreum.</title>
        <authorList>
            <person name="Yu D."/>
        </authorList>
    </citation>
    <scope>NUCLEOTIDE SEQUENCE [LARGE SCALE GENOMIC DNA]</scope>
    <source>
        <tissue evidence="2">Leaf</tissue>
    </source>
</reference>
<comment type="caution">
    <text evidence="2">The sequence shown here is derived from an EMBL/GenBank/DDBJ whole genome shotgun (WGS) entry which is preliminary data.</text>
</comment>
<organism evidence="2 3">
    <name type="scientific">Gossypium arboreum</name>
    <name type="common">Tree cotton</name>
    <name type="synonym">Gossypium nanking</name>
    <dbReference type="NCBI Taxonomy" id="29729"/>
    <lineage>
        <taxon>Eukaryota</taxon>
        <taxon>Viridiplantae</taxon>
        <taxon>Streptophyta</taxon>
        <taxon>Embryophyta</taxon>
        <taxon>Tracheophyta</taxon>
        <taxon>Spermatophyta</taxon>
        <taxon>Magnoliopsida</taxon>
        <taxon>eudicotyledons</taxon>
        <taxon>Gunneridae</taxon>
        <taxon>Pentapetalae</taxon>
        <taxon>rosids</taxon>
        <taxon>malvids</taxon>
        <taxon>Malvales</taxon>
        <taxon>Malvaceae</taxon>
        <taxon>Malvoideae</taxon>
        <taxon>Gossypium</taxon>
    </lineage>
</organism>